<reference evidence="2 3" key="1">
    <citation type="submission" date="2010-05" db="EMBL/GenBank/DDBJ databases">
        <title>Complete sequence of Methanococcus voltae A3.</title>
        <authorList>
            <consortium name="US DOE Joint Genome Institute"/>
            <person name="Lucas S."/>
            <person name="Copeland A."/>
            <person name="Lapidus A."/>
            <person name="Cheng J.-F."/>
            <person name="Bruce D."/>
            <person name="Goodwin L."/>
            <person name="Pitluck S."/>
            <person name="Lowry S."/>
            <person name="Clum A."/>
            <person name="Land M."/>
            <person name="Hauser L."/>
            <person name="Kyrpides N."/>
            <person name="Mikhailova N."/>
            <person name="Whitman W.B."/>
            <person name="Woyke T."/>
        </authorList>
    </citation>
    <scope>NUCLEOTIDE SEQUENCE [LARGE SCALE GENOMIC DNA]</scope>
    <source>
        <strain evidence="3">ATCC BAA-1334 / A3</strain>
    </source>
</reference>
<keyword evidence="3" id="KW-1185">Reference proteome</keyword>
<feature type="transmembrane region" description="Helical" evidence="1">
    <location>
        <begin position="6"/>
        <end position="22"/>
    </location>
</feature>
<keyword evidence="1" id="KW-0472">Membrane</keyword>
<organism evidence="2 3">
    <name type="scientific">Methanococcus voltae (strain ATCC BAA-1334 / A3)</name>
    <dbReference type="NCBI Taxonomy" id="456320"/>
    <lineage>
        <taxon>Archaea</taxon>
        <taxon>Methanobacteriati</taxon>
        <taxon>Methanobacteriota</taxon>
        <taxon>Methanomada group</taxon>
        <taxon>Methanococci</taxon>
        <taxon>Methanococcales</taxon>
        <taxon>Methanococcaceae</taxon>
        <taxon>Methanococcus</taxon>
    </lineage>
</organism>
<feature type="transmembrane region" description="Helical" evidence="1">
    <location>
        <begin position="29"/>
        <end position="46"/>
    </location>
</feature>
<dbReference type="KEGG" id="mvo:Mvol_0496"/>
<feature type="transmembrane region" description="Helical" evidence="1">
    <location>
        <begin position="52"/>
        <end position="76"/>
    </location>
</feature>
<dbReference type="AlphaFoldDB" id="D7DSP6"/>
<keyword evidence="1" id="KW-0812">Transmembrane</keyword>
<proteinExistence type="predicted"/>
<gene>
    <name evidence="2" type="ordered locus">Mvol_0496</name>
</gene>
<keyword evidence="1" id="KW-1133">Transmembrane helix</keyword>
<name>D7DSP6_METV3</name>
<evidence type="ECO:0000256" key="1">
    <source>
        <dbReference type="SAM" id="Phobius"/>
    </source>
</evidence>
<dbReference type="InParanoid" id="D7DSP6"/>
<dbReference type="HOGENOM" id="CLU_2476088_0_0_2"/>
<dbReference type="STRING" id="456320.Mvol_0496"/>
<sequence length="87" mass="10098">MDFITAEFLTIIILLIISYFNLDFAKYQILALFTSCSSLILSYMLMSSNLWYVDTIAIILGFLSLIAVICNFLMLLEDIKMDRLKKR</sequence>
<evidence type="ECO:0000313" key="3">
    <source>
        <dbReference type="Proteomes" id="UP000007722"/>
    </source>
</evidence>
<dbReference type="EMBL" id="CP002057">
    <property type="protein sequence ID" value="ADI36156.1"/>
    <property type="molecule type" value="Genomic_DNA"/>
</dbReference>
<accession>D7DSP6</accession>
<dbReference type="OrthoDB" id="376133at2157"/>
<protein>
    <submittedName>
        <fullName evidence="2">Uncharacterized protein</fullName>
    </submittedName>
</protein>
<evidence type="ECO:0000313" key="2">
    <source>
        <dbReference type="EMBL" id="ADI36156.1"/>
    </source>
</evidence>
<dbReference type="Proteomes" id="UP000007722">
    <property type="component" value="Chromosome"/>
</dbReference>